<accession>A0A382ABJ6</accession>
<gene>
    <name evidence="1" type="ORF">METZ01_LOCUS151774</name>
</gene>
<protein>
    <recommendedName>
        <fullName evidence="2">YCII-related domain-containing protein</fullName>
    </recommendedName>
</protein>
<dbReference type="EMBL" id="UINC01024718">
    <property type="protein sequence ID" value="SVA98920.1"/>
    <property type="molecule type" value="Genomic_DNA"/>
</dbReference>
<dbReference type="InterPro" id="IPR025563">
    <property type="entry name" value="DUF4286"/>
</dbReference>
<reference evidence="1" key="1">
    <citation type="submission" date="2018-05" db="EMBL/GenBank/DDBJ databases">
        <authorList>
            <person name="Lanie J.A."/>
            <person name="Ng W.-L."/>
            <person name="Kazmierczak K.M."/>
            <person name="Andrzejewski T.M."/>
            <person name="Davidsen T.M."/>
            <person name="Wayne K.J."/>
            <person name="Tettelin H."/>
            <person name="Glass J.I."/>
            <person name="Rusch D."/>
            <person name="Podicherti R."/>
            <person name="Tsui H.-C.T."/>
            <person name="Winkler M.E."/>
        </authorList>
    </citation>
    <scope>NUCLEOTIDE SEQUENCE</scope>
</reference>
<dbReference type="AlphaFoldDB" id="A0A382ABJ6"/>
<evidence type="ECO:0000313" key="1">
    <source>
        <dbReference type="EMBL" id="SVA98920.1"/>
    </source>
</evidence>
<organism evidence="1">
    <name type="scientific">marine metagenome</name>
    <dbReference type="NCBI Taxonomy" id="408172"/>
    <lineage>
        <taxon>unclassified sequences</taxon>
        <taxon>metagenomes</taxon>
        <taxon>ecological metagenomes</taxon>
    </lineage>
</organism>
<name>A0A382ABJ6_9ZZZZ</name>
<sequence>MAAFPQYLLIVNAEIEEEVEADWNKWYDEEHLPDALACPGVLSGTRYVSSGSASLTKDGQKSQSSAKNYMSIYELSGPEALDTPEFSSMRGWYQFTHKITSRTQVFQRR</sequence>
<evidence type="ECO:0008006" key="2">
    <source>
        <dbReference type="Google" id="ProtNLM"/>
    </source>
</evidence>
<dbReference type="Pfam" id="PF14114">
    <property type="entry name" value="DUF4286"/>
    <property type="match status" value="1"/>
</dbReference>
<proteinExistence type="predicted"/>